<keyword evidence="2" id="KW-1185">Reference proteome</keyword>
<dbReference type="AlphaFoldDB" id="A0A448WFG1"/>
<organism evidence="1 2">
    <name type="scientific">Protopolystoma xenopodis</name>
    <dbReference type="NCBI Taxonomy" id="117903"/>
    <lineage>
        <taxon>Eukaryota</taxon>
        <taxon>Metazoa</taxon>
        <taxon>Spiralia</taxon>
        <taxon>Lophotrochozoa</taxon>
        <taxon>Platyhelminthes</taxon>
        <taxon>Monogenea</taxon>
        <taxon>Polyopisthocotylea</taxon>
        <taxon>Polystomatidea</taxon>
        <taxon>Polystomatidae</taxon>
        <taxon>Protopolystoma</taxon>
    </lineage>
</organism>
<gene>
    <name evidence="1" type="ORF">PXEA_LOCUS3844</name>
</gene>
<protein>
    <submittedName>
        <fullName evidence="1">Uncharacterized protein</fullName>
    </submittedName>
</protein>
<dbReference type="Proteomes" id="UP000784294">
    <property type="component" value="Unassembled WGS sequence"/>
</dbReference>
<comment type="caution">
    <text evidence="1">The sequence shown here is derived from an EMBL/GenBank/DDBJ whole genome shotgun (WGS) entry which is preliminary data.</text>
</comment>
<sequence>MFTNVSGENVVSASLEILQREEDIVEAEWIRKESLTRLINLMVTTTYFTSNGSIYEQIFGLQVGSPLSPP</sequence>
<reference evidence="1" key="1">
    <citation type="submission" date="2018-11" db="EMBL/GenBank/DDBJ databases">
        <authorList>
            <consortium name="Pathogen Informatics"/>
        </authorList>
    </citation>
    <scope>NUCLEOTIDE SEQUENCE</scope>
</reference>
<dbReference type="EMBL" id="CAAALY010008925">
    <property type="protein sequence ID" value="VEL10404.1"/>
    <property type="molecule type" value="Genomic_DNA"/>
</dbReference>
<evidence type="ECO:0000313" key="1">
    <source>
        <dbReference type="EMBL" id="VEL10404.1"/>
    </source>
</evidence>
<evidence type="ECO:0000313" key="2">
    <source>
        <dbReference type="Proteomes" id="UP000784294"/>
    </source>
</evidence>
<name>A0A448WFG1_9PLAT</name>
<proteinExistence type="predicted"/>
<accession>A0A448WFG1</accession>
<dbReference type="OrthoDB" id="10058657at2759"/>